<reference evidence="2" key="1">
    <citation type="submission" date="2016-10" db="EMBL/GenBank/DDBJ databases">
        <title>The assassin bug Pristhesancus plagipennis produces two different types of venom.</title>
        <authorList>
            <person name="Walker A.A."/>
            <person name="Herzig V."/>
            <person name="Jin J."/>
            <person name="Fry B.G."/>
            <person name="King G.F."/>
        </authorList>
    </citation>
    <scope>NUCLEOTIDE SEQUENCE</scope>
    <source>
        <tissue evidence="2">Venom/labial glands</tissue>
    </source>
</reference>
<proteinExistence type="evidence at transcript level"/>
<protein>
    <submittedName>
        <fullName evidence="2">Secreted Lectin-like protein</fullName>
    </submittedName>
</protein>
<accession>A0A2K8JM53</accession>
<feature type="signal peptide" evidence="1">
    <location>
        <begin position="1"/>
        <end position="19"/>
    </location>
</feature>
<dbReference type="AlphaFoldDB" id="A0A2K8JM53"/>
<evidence type="ECO:0000313" key="2">
    <source>
        <dbReference type="EMBL" id="ATU82906.1"/>
    </source>
</evidence>
<feature type="chain" id="PRO_5014648761" evidence="1">
    <location>
        <begin position="20"/>
        <end position="43"/>
    </location>
</feature>
<sequence length="43" mass="5117">MHNKLLILLNLLIVVNVLAEWNSNDFMKREHSLIKPYQGNRKL</sequence>
<organism evidence="2">
    <name type="scientific">Pristhesancus plagipennis</name>
    <name type="common">Common assassin bug</name>
    <dbReference type="NCBI Taxonomy" id="1955184"/>
    <lineage>
        <taxon>Eukaryota</taxon>
        <taxon>Metazoa</taxon>
        <taxon>Ecdysozoa</taxon>
        <taxon>Arthropoda</taxon>
        <taxon>Hexapoda</taxon>
        <taxon>Insecta</taxon>
        <taxon>Pterygota</taxon>
        <taxon>Neoptera</taxon>
        <taxon>Paraneoptera</taxon>
        <taxon>Hemiptera</taxon>
        <taxon>Heteroptera</taxon>
        <taxon>Panheteroptera</taxon>
        <taxon>Cimicomorpha</taxon>
        <taxon>Reduviidae</taxon>
        <taxon>Harpactorinae</taxon>
        <taxon>Harpactorini</taxon>
        <taxon>Pristhesancus</taxon>
    </lineage>
</organism>
<evidence type="ECO:0000256" key="1">
    <source>
        <dbReference type="SAM" id="SignalP"/>
    </source>
</evidence>
<dbReference type="EMBL" id="KY031155">
    <property type="protein sequence ID" value="ATU82906.1"/>
    <property type="molecule type" value="mRNA"/>
</dbReference>
<name>A0A2K8JM53_PRIPG</name>
<dbReference type="GO" id="GO:0030246">
    <property type="term" value="F:carbohydrate binding"/>
    <property type="evidence" value="ECO:0007669"/>
    <property type="project" value="UniProtKB-KW"/>
</dbReference>
<keyword evidence="2" id="KW-0430">Lectin</keyword>
<keyword evidence="1" id="KW-0732">Signal</keyword>